<accession>D1A4W0</accession>
<name>D1A4W0_THECD</name>
<evidence type="ECO:0000313" key="1">
    <source>
        <dbReference type="EMBL" id="ACY98129.1"/>
    </source>
</evidence>
<gene>
    <name evidence="1" type="ordered locus">Tcur_2569</name>
</gene>
<dbReference type="Proteomes" id="UP000001918">
    <property type="component" value="Chromosome"/>
</dbReference>
<dbReference type="AlphaFoldDB" id="D1A4W0"/>
<sequence>MTTTTASDPRFLVLHALRVKGLASEELVAAICGLPAGDVAAQLAALAEERLIVRREGHLAGSTLTAAGRDAHAELLEGDVADPARRSALAAAYEAFLPVNGEFKRVCTDWQVRSDTGRPNDHTDRAYDDGVVARLGRIHDRITVVLKDLAAVVGRFGAYLGRLENALERVRGGDVTAFARPLADSYHDIWMELHQDLLLSLRKERDAKDEG</sequence>
<protein>
    <submittedName>
        <fullName evidence="1">Uncharacterized protein</fullName>
    </submittedName>
</protein>
<dbReference type="RefSeq" id="WP_012852913.1">
    <property type="nucleotide sequence ID" value="NC_013510.1"/>
</dbReference>
<dbReference type="KEGG" id="tcu:Tcur_2569"/>
<evidence type="ECO:0000313" key="2">
    <source>
        <dbReference type="Proteomes" id="UP000001918"/>
    </source>
</evidence>
<dbReference type="EMBL" id="CP001738">
    <property type="protein sequence ID" value="ACY98129.1"/>
    <property type="molecule type" value="Genomic_DNA"/>
</dbReference>
<proteinExistence type="predicted"/>
<dbReference type="STRING" id="471852.Tcur_2569"/>
<reference evidence="1 2" key="1">
    <citation type="journal article" date="2011" name="Stand. Genomic Sci.">
        <title>Complete genome sequence of Thermomonospora curvata type strain (B9).</title>
        <authorList>
            <person name="Chertkov O."/>
            <person name="Sikorski J."/>
            <person name="Nolan M."/>
            <person name="Lapidus A."/>
            <person name="Lucas S."/>
            <person name="Del Rio T.G."/>
            <person name="Tice H."/>
            <person name="Cheng J.F."/>
            <person name="Goodwin L."/>
            <person name="Pitluck S."/>
            <person name="Liolios K."/>
            <person name="Ivanova N."/>
            <person name="Mavromatis K."/>
            <person name="Mikhailova N."/>
            <person name="Ovchinnikova G."/>
            <person name="Pati A."/>
            <person name="Chen A."/>
            <person name="Palaniappan K."/>
            <person name="Djao O.D."/>
            <person name="Land M."/>
            <person name="Hauser L."/>
            <person name="Chang Y.J."/>
            <person name="Jeffries C.D."/>
            <person name="Brettin T."/>
            <person name="Han C."/>
            <person name="Detter J.C."/>
            <person name="Rohde M."/>
            <person name="Goker M."/>
            <person name="Woyke T."/>
            <person name="Bristow J."/>
            <person name="Eisen J.A."/>
            <person name="Markowitz V."/>
            <person name="Hugenholtz P."/>
            <person name="Klenk H.P."/>
            <person name="Kyrpides N.C."/>
        </authorList>
    </citation>
    <scope>NUCLEOTIDE SEQUENCE [LARGE SCALE GENOMIC DNA]</scope>
    <source>
        <strain evidence="2">ATCC 19995 / DSM 43183 / JCM 3096 / KCTC 9072 / NBRC 15933 / NCIMB 10081 / Henssen B9</strain>
    </source>
</reference>
<dbReference type="eggNOG" id="ENOG5031VSF">
    <property type="taxonomic scope" value="Bacteria"/>
</dbReference>
<keyword evidence="2" id="KW-1185">Reference proteome</keyword>
<dbReference type="HOGENOM" id="CLU_110202_0_0_11"/>
<organism evidence="1 2">
    <name type="scientific">Thermomonospora curvata (strain ATCC 19995 / DSM 43183 / JCM 3096 / KCTC 9072 / NBRC 15933 / NCIMB 10081 / Henssen B9)</name>
    <dbReference type="NCBI Taxonomy" id="471852"/>
    <lineage>
        <taxon>Bacteria</taxon>
        <taxon>Bacillati</taxon>
        <taxon>Actinomycetota</taxon>
        <taxon>Actinomycetes</taxon>
        <taxon>Streptosporangiales</taxon>
        <taxon>Thermomonosporaceae</taxon>
        <taxon>Thermomonospora</taxon>
    </lineage>
</organism>
<dbReference type="OrthoDB" id="3568381at2"/>